<proteinExistence type="predicted"/>
<organism evidence="1 2">
    <name type="scientific">Nelumbo nucifera</name>
    <name type="common">Sacred lotus</name>
    <dbReference type="NCBI Taxonomy" id="4432"/>
    <lineage>
        <taxon>Eukaryota</taxon>
        <taxon>Viridiplantae</taxon>
        <taxon>Streptophyta</taxon>
        <taxon>Embryophyta</taxon>
        <taxon>Tracheophyta</taxon>
        <taxon>Spermatophyta</taxon>
        <taxon>Magnoliopsida</taxon>
        <taxon>Proteales</taxon>
        <taxon>Nelumbonaceae</taxon>
        <taxon>Nelumbo</taxon>
    </lineage>
</organism>
<name>A0A822XP18_NELNU</name>
<gene>
    <name evidence="1" type="ORF">HUJ06_022272</name>
</gene>
<evidence type="ECO:0000313" key="1">
    <source>
        <dbReference type="EMBL" id="DAD20809.1"/>
    </source>
</evidence>
<dbReference type="Proteomes" id="UP000607653">
    <property type="component" value="Unassembled WGS sequence"/>
</dbReference>
<accession>A0A822XP18</accession>
<sequence>MLSMENPSESGTETPVDDNAWAGFQCMYLHAK</sequence>
<comment type="caution">
    <text evidence="1">The sequence shown here is derived from an EMBL/GenBank/DDBJ whole genome shotgun (WGS) entry which is preliminary data.</text>
</comment>
<reference evidence="1 2" key="1">
    <citation type="journal article" date="2020" name="Mol. Biol. Evol.">
        <title>Distinct Expression and Methylation Patterns for Genes with Different Fates following a Single Whole-Genome Duplication in Flowering Plants.</title>
        <authorList>
            <person name="Shi T."/>
            <person name="Rahmani R.S."/>
            <person name="Gugger P.F."/>
            <person name="Wang M."/>
            <person name="Li H."/>
            <person name="Zhang Y."/>
            <person name="Li Z."/>
            <person name="Wang Q."/>
            <person name="Van de Peer Y."/>
            <person name="Marchal K."/>
            <person name="Chen J."/>
        </authorList>
    </citation>
    <scope>NUCLEOTIDE SEQUENCE [LARGE SCALE GENOMIC DNA]</scope>
    <source>
        <tissue evidence="1">Leaf</tissue>
    </source>
</reference>
<dbReference type="AlphaFoldDB" id="A0A822XP18"/>
<evidence type="ECO:0000313" key="2">
    <source>
        <dbReference type="Proteomes" id="UP000607653"/>
    </source>
</evidence>
<dbReference type="EMBL" id="DUZY01000001">
    <property type="protein sequence ID" value="DAD20809.1"/>
    <property type="molecule type" value="Genomic_DNA"/>
</dbReference>
<protein>
    <submittedName>
        <fullName evidence="1">Uncharacterized protein</fullName>
    </submittedName>
</protein>
<keyword evidence="2" id="KW-1185">Reference proteome</keyword>